<evidence type="ECO:0000313" key="5">
    <source>
        <dbReference type="Proteomes" id="UP000192731"/>
    </source>
</evidence>
<dbReference type="InterPro" id="IPR025194">
    <property type="entry name" value="RodZ-like_C"/>
</dbReference>
<proteinExistence type="predicted"/>
<evidence type="ECO:0000313" key="4">
    <source>
        <dbReference type="EMBL" id="SMB96298.1"/>
    </source>
</evidence>
<dbReference type="GO" id="GO:0003677">
    <property type="term" value="F:DNA binding"/>
    <property type="evidence" value="ECO:0007669"/>
    <property type="project" value="InterPro"/>
</dbReference>
<dbReference type="EMBL" id="FWWT01000023">
    <property type="protein sequence ID" value="SMB96298.1"/>
    <property type="molecule type" value="Genomic_DNA"/>
</dbReference>
<feature type="region of interest" description="Disordered" evidence="1">
    <location>
        <begin position="93"/>
        <end position="145"/>
    </location>
</feature>
<feature type="compositionally biased region" description="Basic and acidic residues" evidence="1">
    <location>
        <begin position="124"/>
        <end position="134"/>
    </location>
</feature>
<keyword evidence="2" id="KW-1133">Transmembrane helix</keyword>
<dbReference type="Gene3D" id="1.10.260.40">
    <property type="entry name" value="lambda repressor-like DNA-binding domains"/>
    <property type="match status" value="1"/>
</dbReference>
<name>A0A1W1VSG7_DESTI</name>
<dbReference type="STRING" id="656914.SAMN00017405_1499"/>
<dbReference type="Pfam" id="PF13464">
    <property type="entry name" value="RodZ_C"/>
    <property type="match status" value="1"/>
</dbReference>
<protein>
    <recommendedName>
        <fullName evidence="3">Cytoskeleton protein RodZ-like C-terminal domain-containing protein</fullName>
    </recommendedName>
</protein>
<reference evidence="4 5" key="1">
    <citation type="submission" date="2017-04" db="EMBL/GenBank/DDBJ databases">
        <authorList>
            <person name="Afonso C.L."/>
            <person name="Miller P.J."/>
            <person name="Scott M.A."/>
            <person name="Spackman E."/>
            <person name="Goraichik I."/>
            <person name="Dimitrov K.M."/>
            <person name="Suarez D.L."/>
            <person name="Swayne D.E."/>
        </authorList>
    </citation>
    <scope>NUCLEOTIDE SEQUENCE [LARGE SCALE GENOMIC DNA]</scope>
    <source>
        <strain evidence="4 5">DSM 11270</strain>
    </source>
</reference>
<evidence type="ECO:0000259" key="3">
    <source>
        <dbReference type="Pfam" id="PF13464"/>
    </source>
</evidence>
<evidence type="ECO:0000256" key="1">
    <source>
        <dbReference type="SAM" id="MobiDB-lite"/>
    </source>
</evidence>
<dbReference type="PANTHER" id="PTHR34475:SF1">
    <property type="entry name" value="CYTOSKELETON PROTEIN RODZ"/>
    <property type="match status" value="1"/>
</dbReference>
<sequence length="238" mass="26842">MPGKVYIKGFLKLYGNYLSLDVPDLLKQFEDSFAEPVEEQPAIEEEASEEKPKFTLNKNQIIIAGVIISLIVLALVIPAMAKLFKNDNKVNPEKDKTQIEQNTEKPAVNENKPKNNAVTPDKVQPSKDKDKDILDNEQEDEDKIKDDQKDDKLLLKVKIIDIGPEKEECWVQLYSDGNKSYEGILEEGQIKTVEADQKIKISLGNAGVAEVYLGKKKLGLLGEEKQVIKNKEFTKDDL</sequence>
<feature type="domain" description="Cytoskeleton protein RodZ-like C-terminal" evidence="3">
    <location>
        <begin position="166"/>
        <end position="228"/>
    </location>
</feature>
<accession>A0A1W1VSG7</accession>
<keyword evidence="2" id="KW-0472">Membrane</keyword>
<organism evidence="4 5">
    <name type="scientific">Desulfonispora thiosulfatigenes DSM 11270</name>
    <dbReference type="NCBI Taxonomy" id="656914"/>
    <lineage>
        <taxon>Bacteria</taxon>
        <taxon>Bacillati</taxon>
        <taxon>Bacillota</taxon>
        <taxon>Clostridia</taxon>
        <taxon>Eubacteriales</taxon>
        <taxon>Peptococcaceae</taxon>
        <taxon>Desulfonispora</taxon>
    </lineage>
</organism>
<feature type="transmembrane region" description="Helical" evidence="2">
    <location>
        <begin position="61"/>
        <end position="81"/>
    </location>
</feature>
<dbReference type="Proteomes" id="UP000192731">
    <property type="component" value="Unassembled WGS sequence"/>
</dbReference>
<dbReference type="InterPro" id="IPR010982">
    <property type="entry name" value="Lambda_DNA-bd_dom_sf"/>
</dbReference>
<dbReference type="OrthoDB" id="9797543at2"/>
<dbReference type="AlphaFoldDB" id="A0A1W1VSG7"/>
<dbReference type="InterPro" id="IPR050400">
    <property type="entry name" value="Bact_Cytoskel_RodZ"/>
</dbReference>
<evidence type="ECO:0000256" key="2">
    <source>
        <dbReference type="SAM" id="Phobius"/>
    </source>
</evidence>
<gene>
    <name evidence="4" type="ORF">SAMN00017405_1499</name>
</gene>
<keyword evidence="5" id="KW-1185">Reference proteome</keyword>
<dbReference type="PANTHER" id="PTHR34475">
    <property type="match status" value="1"/>
</dbReference>
<keyword evidence="2" id="KW-0812">Transmembrane</keyword>